<dbReference type="HOGENOM" id="CLU_933608_0_0_9"/>
<organism evidence="1 2">
    <name type="scientific">Syntrophothermus lipocalidus (strain DSM 12680 / TGB-C1)</name>
    <dbReference type="NCBI Taxonomy" id="643648"/>
    <lineage>
        <taxon>Bacteria</taxon>
        <taxon>Bacillati</taxon>
        <taxon>Bacillota</taxon>
        <taxon>Clostridia</taxon>
        <taxon>Eubacteriales</taxon>
        <taxon>Syntrophomonadaceae</taxon>
        <taxon>Syntrophothermus</taxon>
    </lineage>
</organism>
<evidence type="ECO:0000313" key="2">
    <source>
        <dbReference type="Proteomes" id="UP000000378"/>
    </source>
</evidence>
<proteinExistence type="predicted"/>
<gene>
    <name evidence="1" type="ordered locus">Slip_0413</name>
</gene>
<protein>
    <submittedName>
        <fullName evidence="1">Uncharacterized protein</fullName>
    </submittedName>
</protein>
<dbReference type="AlphaFoldDB" id="D7CKG2"/>
<dbReference type="KEGG" id="slp:Slip_0413"/>
<name>D7CKG2_SYNLT</name>
<reference evidence="1 2" key="2">
    <citation type="journal article" date="2010" name="Stand. Genomic Sci.">
        <title>Complete genome sequence of Syntrophothermus lipocalidus type strain (TGB-C1).</title>
        <authorList>
            <person name="Djao O.D."/>
            <person name="Zhang X."/>
            <person name="Lucas S."/>
            <person name="Lapidus A."/>
            <person name="Del Rio T.G."/>
            <person name="Nolan M."/>
            <person name="Tice H."/>
            <person name="Cheng J.F."/>
            <person name="Han C."/>
            <person name="Tapia R."/>
            <person name="Goodwin L."/>
            <person name="Pitluck S."/>
            <person name="Liolios K."/>
            <person name="Ivanova N."/>
            <person name="Mavromatis K."/>
            <person name="Mikhailova N."/>
            <person name="Ovchinnikova G."/>
            <person name="Pati A."/>
            <person name="Brambilla E."/>
            <person name="Chen A."/>
            <person name="Palaniappan K."/>
            <person name="Land M."/>
            <person name="Hauser L."/>
            <person name="Chang Y.J."/>
            <person name="Jeffries C.D."/>
            <person name="Rohde M."/>
            <person name="Sikorski J."/>
            <person name="Spring S."/>
            <person name="Goker M."/>
            <person name="Detter J.C."/>
            <person name="Woyke T."/>
            <person name="Bristow J."/>
            <person name="Eisen J.A."/>
            <person name="Markowitz V."/>
            <person name="Hugenholtz P."/>
            <person name="Kyrpides N.C."/>
            <person name="Klenk H.P."/>
        </authorList>
    </citation>
    <scope>NUCLEOTIDE SEQUENCE [LARGE SCALE GENOMIC DNA]</scope>
    <source>
        <strain evidence="2">DSM 12680 / TGB-C1</strain>
    </source>
</reference>
<evidence type="ECO:0000313" key="1">
    <source>
        <dbReference type="EMBL" id="ADI01197.1"/>
    </source>
</evidence>
<keyword evidence="2" id="KW-1185">Reference proteome</keyword>
<accession>D7CKG2</accession>
<sequence length="298" mass="34111">MRLVVWQNRGVVNNDLLKALASQSELRVVERHPQVNEVDMDEIFIGCYKDSDEVKAYEQYIMSLARQAAGVIVVVPRPWELEEKMWSYSWQHRLYLSDLVPPAGFGRIIRYTVDMFRAAQQSEFLNKLYFLMLLAKIHSEREDWDNVFKGILSVLVSESQARRGLLLVWEGANVRVIASEGFAATDDMVQGFMNSLSDKDVAKTSDECLYWFEELVRGMGYSCRQEDLHMFLLRARGQEIGWLCLHGSMNEMELNAVNGVCDYLASLLYIYELENGYGGNIATWKDSEKSGDMPGNGV</sequence>
<dbReference type="Proteomes" id="UP000000378">
    <property type="component" value="Chromosome"/>
</dbReference>
<dbReference type="EMBL" id="CP002048">
    <property type="protein sequence ID" value="ADI01197.1"/>
    <property type="molecule type" value="Genomic_DNA"/>
</dbReference>
<reference evidence="2" key="1">
    <citation type="journal article" date="2010" name="Stand. Genomic Sci.">
        <title>Complete genome sequence of Syntrophothermus lipocalidus type strain (TGB-C1T).</title>
        <authorList>
            <consortium name="US DOE Joint Genome Institute (JGI-PGF)"/>
            <person name="Djao O."/>
            <person name="Zhang X."/>
            <person name="Lucas S."/>
            <person name="Lapidus A."/>
            <person name="Glavina Del Rio T."/>
            <person name="Nolan M."/>
            <person name="Tice H."/>
            <person name="Cheng J."/>
            <person name="Han C."/>
            <person name="Tapia R."/>
            <person name="Goodwin L."/>
            <person name="Pitluck S."/>
            <person name="Liolios K."/>
            <person name="Ivanova N."/>
            <person name="Mavromatis K."/>
            <person name="Mikhailova N."/>
            <person name="Ovchinnikova G."/>
            <person name="Pati A."/>
            <person name="Brambilla E."/>
            <person name="Chen A."/>
            <person name="Palaniappan K."/>
            <person name="Land M."/>
            <person name="Hauser L."/>
            <person name="Chang Y."/>
            <person name="Jeffries C."/>
            <person name="Rohde M."/>
            <person name="Sikorski J."/>
            <person name="Spring S."/>
            <person name="Goker M."/>
            <person name="Detter J."/>
            <person name="Woyke T."/>
            <person name="Bristow J."/>
            <person name="Eisen J."/>
            <person name="Markowitz V."/>
            <person name="Hugenholtz P."/>
            <person name="Kyrpides N."/>
            <person name="Klenk H."/>
        </authorList>
    </citation>
    <scope>NUCLEOTIDE SEQUENCE [LARGE SCALE GENOMIC DNA]</scope>
    <source>
        <strain evidence="2">DSM 12680 / TGB-C1</strain>
    </source>
</reference>
<dbReference type="STRING" id="643648.Slip_0413"/>